<comment type="subcellular location">
    <subcellularLocation>
        <location evidence="1">Virion</location>
    </subcellularLocation>
</comment>
<sequence>MAAGFVYNLKPKEVQEERYDVSTGIRRRGNYILDVAGLEIGSYVPSFLPIAADLKAKTAKIVVRALVVETADKAATKIKVAKNPYIKDGMTLGTGKNGAVVQSIDRTNADYDEVTLAEAFGAKVNSGDALFEASAEGGTTPKAVANSALYENHKVTEGINSVALLMRAFEIEPEKLVMPFCAADKANLPHFQFNE</sequence>
<dbReference type="AlphaFoldDB" id="A0A095ZDW9"/>
<dbReference type="EMBL" id="JRNN01000096">
    <property type="protein sequence ID" value="KGF32950.1"/>
    <property type="molecule type" value="Genomic_DNA"/>
</dbReference>
<keyword evidence="2" id="KW-0945">Host-virus interaction</keyword>
<evidence type="ECO:0000256" key="2">
    <source>
        <dbReference type="ARBA" id="ARBA00022581"/>
    </source>
</evidence>
<proteinExistence type="predicted"/>
<gene>
    <name evidence="3" type="ORF">HMPREF2137_12530</name>
</gene>
<comment type="caution">
    <text evidence="3">The sequence shown here is derived from an EMBL/GenBank/DDBJ whole genome shotgun (WGS) entry which is preliminary data.</text>
</comment>
<dbReference type="InterPro" id="IPR022741">
    <property type="entry name" value="Phage_B103_Gp8"/>
</dbReference>
<protein>
    <recommendedName>
        <fullName evidence="5">Head fiber protein</fullName>
    </recommendedName>
</protein>
<evidence type="ECO:0000256" key="1">
    <source>
        <dbReference type="ARBA" id="ARBA00004328"/>
    </source>
</evidence>
<dbReference type="OrthoDB" id="1428785at2"/>
<dbReference type="Proteomes" id="UP000029556">
    <property type="component" value="Unassembled WGS sequence"/>
</dbReference>
<name>A0A095ZDW9_9BACT</name>
<accession>A0A095ZDW9</accession>
<dbReference type="Pfam" id="PF11133">
    <property type="entry name" value="Phage_head_fibr"/>
    <property type="match status" value="1"/>
</dbReference>
<evidence type="ECO:0008006" key="5">
    <source>
        <dbReference type="Google" id="ProtNLM"/>
    </source>
</evidence>
<dbReference type="RefSeq" id="WP_036875029.1">
    <property type="nucleotide sequence ID" value="NZ_JRNN01000096.1"/>
</dbReference>
<evidence type="ECO:0000313" key="4">
    <source>
        <dbReference type="Proteomes" id="UP000029556"/>
    </source>
</evidence>
<evidence type="ECO:0000313" key="3">
    <source>
        <dbReference type="EMBL" id="KGF32950.1"/>
    </source>
</evidence>
<organism evidence="3 4">
    <name type="scientific">Hoylesella buccalis DNF00853</name>
    <dbReference type="NCBI Taxonomy" id="1401074"/>
    <lineage>
        <taxon>Bacteria</taxon>
        <taxon>Pseudomonadati</taxon>
        <taxon>Bacteroidota</taxon>
        <taxon>Bacteroidia</taxon>
        <taxon>Bacteroidales</taxon>
        <taxon>Prevotellaceae</taxon>
        <taxon>Hoylesella</taxon>
    </lineage>
</organism>
<reference evidence="3 4" key="1">
    <citation type="submission" date="2014-07" db="EMBL/GenBank/DDBJ databases">
        <authorList>
            <person name="McCorrison J."/>
            <person name="Sanka R."/>
            <person name="Torralba M."/>
            <person name="Gillis M."/>
            <person name="Haft D.H."/>
            <person name="Methe B."/>
            <person name="Sutton G."/>
            <person name="Nelson K.E."/>
        </authorList>
    </citation>
    <scope>NUCLEOTIDE SEQUENCE [LARGE SCALE GENOMIC DNA]</scope>
    <source>
        <strain evidence="3 4">DNF00853</strain>
    </source>
</reference>